<evidence type="ECO:0000259" key="3">
    <source>
        <dbReference type="Pfam" id="PF02581"/>
    </source>
</evidence>
<feature type="domain" description="Thiamine phosphate synthase/TenI" evidence="3">
    <location>
        <begin position="8"/>
        <end position="182"/>
    </location>
</feature>
<dbReference type="InterPro" id="IPR036206">
    <property type="entry name" value="ThiamineP_synth_sf"/>
</dbReference>
<comment type="pathway">
    <text evidence="1">Cofactor biosynthesis; thiamine diphosphate biosynthesis.</text>
</comment>
<evidence type="ECO:0000313" key="4">
    <source>
        <dbReference type="EMBL" id="MDC3418058.1"/>
    </source>
</evidence>
<comment type="caution">
    <text evidence="4">The sequence shown here is derived from an EMBL/GenBank/DDBJ whole genome shotgun (WGS) entry which is preliminary data.</text>
</comment>
<dbReference type="RefSeq" id="WP_272447119.1">
    <property type="nucleotide sequence ID" value="NZ_JAMQKC010000018.1"/>
</dbReference>
<dbReference type="SUPFAM" id="SSF51391">
    <property type="entry name" value="Thiamin phosphate synthase"/>
    <property type="match status" value="1"/>
</dbReference>
<dbReference type="Pfam" id="PF02581">
    <property type="entry name" value="TMP-TENI"/>
    <property type="match status" value="1"/>
</dbReference>
<dbReference type="PANTHER" id="PTHR20857:SF22">
    <property type="entry name" value="THIAZOLE TAUTOMERASE"/>
    <property type="match status" value="1"/>
</dbReference>
<gene>
    <name evidence="4" type="ORF">NC799_14290</name>
</gene>
<dbReference type="CDD" id="cd00564">
    <property type="entry name" value="TMP_TenI"/>
    <property type="match status" value="1"/>
</dbReference>
<reference evidence="4" key="1">
    <citation type="submission" date="2022-06" db="EMBL/GenBank/DDBJ databases">
        <title>Aquibacillus sp. a new bacterium isolated from soil saline samples.</title>
        <authorList>
            <person name="Galisteo C."/>
            <person name="De La Haba R."/>
            <person name="Sanchez-Porro C."/>
            <person name="Ventosa A."/>
        </authorList>
    </citation>
    <scope>NUCLEOTIDE SEQUENCE</scope>
    <source>
        <strain evidence="4">3ASR75-54</strain>
    </source>
</reference>
<organism evidence="4 5">
    <name type="scientific">Aquibacillus salsiterrae</name>
    <dbReference type="NCBI Taxonomy" id="2950439"/>
    <lineage>
        <taxon>Bacteria</taxon>
        <taxon>Bacillati</taxon>
        <taxon>Bacillota</taxon>
        <taxon>Bacilli</taxon>
        <taxon>Bacillales</taxon>
        <taxon>Bacillaceae</taxon>
        <taxon>Aquibacillus</taxon>
    </lineage>
</organism>
<dbReference type="GO" id="GO:0009228">
    <property type="term" value="P:thiamine biosynthetic process"/>
    <property type="evidence" value="ECO:0007669"/>
    <property type="project" value="UniProtKB-KW"/>
</dbReference>
<dbReference type="AlphaFoldDB" id="A0A9X4AHC8"/>
<dbReference type="InterPro" id="IPR022998">
    <property type="entry name" value="ThiamineP_synth_TenI"/>
</dbReference>
<evidence type="ECO:0000256" key="2">
    <source>
        <dbReference type="ARBA" id="ARBA00022977"/>
    </source>
</evidence>
<keyword evidence="5" id="KW-1185">Reference proteome</keyword>
<dbReference type="GO" id="GO:0004789">
    <property type="term" value="F:thiamine-phosphate diphosphorylase activity"/>
    <property type="evidence" value="ECO:0007669"/>
    <property type="project" value="TreeGrafter"/>
</dbReference>
<evidence type="ECO:0000256" key="1">
    <source>
        <dbReference type="ARBA" id="ARBA00004948"/>
    </source>
</evidence>
<dbReference type="Gene3D" id="3.20.20.70">
    <property type="entry name" value="Aldolase class I"/>
    <property type="match status" value="1"/>
</dbReference>
<dbReference type="EMBL" id="JAMQKC010000018">
    <property type="protein sequence ID" value="MDC3418058.1"/>
    <property type="molecule type" value="Genomic_DNA"/>
</dbReference>
<dbReference type="PANTHER" id="PTHR20857">
    <property type="entry name" value="THIAMINE-PHOSPHATE PYROPHOSPHORYLASE"/>
    <property type="match status" value="1"/>
</dbReference>
<dbReference type="Proteomes" id="UP001145069">
    <property type="component" value="Unassembled WGS sequence"/>
</dbReference>
<accession>A0A9X4AHC8</accession>
<dbReference type="GO" id="GO:0005737">
    <property type="term" value="C:cytoplasm"/>
    <property type="evidence" value="ECO:0007669"/>
    <property type="project" value="TreeGrafter"/>
</dbReference>
<keyword evidence="2" id="KW-0784">Thiamine biosynthesis</keyword>
<sequence>MHRKELHVVSTGKQDPEQLVKIIEKIHPFIDAVHIREKERTALEVFKIVESLEVSQVPLSKIIINDRVDVASAKGVEGVQLSNQSLPAAVVKKSFPHLRIGSSVHSVEEARIAEMQGADYLLFGHIFETPSKAGMTPRGTSQLKAVCEAVTIPVLAIGGIKPEDVKRVTLAGASGIAMMSGILLAESPLAEVTAYRQKLLIE</sequence>
<name>A0A9X4AHC8_9BACI</name>
<proteinExistence type="predicted"/>
<protein>
    <submittedName>
        <fullName evidence="4">Thiamine phosphate synthase</fullName>
    </submittedName>
</protein>
<evidence type="ECO:0000313" key="5">
    <source>
        <dbReference type="Proteomes" id="UP001145069"/>
    </source>
</evidence>
<dbReference type="InterPro" id="IPR013785">
    <property type="entry name" value="Aldolase_TIM"/>
</dbReference>